<evidence type="ECO:0000313" key="3">
    <source>
        <dbReference type="Proteomes" id="UP000283387"/>
    </source>
</evidence>
<dbReference type="RefSeq" id="WP_120271864.1">
    <property type="nucleotide sequence ID" value="NZ_RAPN01000001.1"/>
</dbReference>
<evidence type="ECO:0000256" key="1">
    <source>
        <dbReference type="SAM" id="Phobius"/>
    </source>
</evidence>
<gene>
    <name evidence="2" type="ORF">BC643_0800</name>
</gene>
<feature type="transmembrane region" description="Helical" evidence="1">
    <location>
        <begin position="45"/>
        <end position="65"/>
    </location>
</feature>
<reference evidence="2 3" key="1">
    <citation type="submission" date="2018-09" db="EMBL/GenBank/DDBJ databases">
        <title>Genomic Encyclopedia of Archaeal and Bacterial Type Strains, Phase II (KMG-II): from individual species to whole genera.</title>
        <authorList>
            <person name="Goeker M."/>
        </authorList>
    </citation>
    <scope>NUCLEOTIDE SEQUENCE [LARGE SCALE GENOMIC DNA]</scope>
    <source>
        <strain evidence="2 3">DSM 27148</strain>
    </source>
</reference>
<dbReference type="PANTHER" id="PTHR34989">
    <property type="entry name" value="PROTEIN HDED"/>
    <property type="match status" value="1"/>
</dbReference>
<protein>
    <submittedName>
        <fullName evidence="2">Uncharacterized membrane protein HdeD (DUF308 family)</fullName>
    </submittedName>
</protein>
<comment type="caution">
    <text evidence="2">The sequence shown here is derived from an EMBL/GenBank/DDBJ whole genome shotgun (WGS) entry which is preliminary data.</text>
</comment>
<dbReference type="PANTHER" id="PTHR34989:SF1">
    <property type="entry name" value="PROTEIN HDED"/>
    <property type="match status" value="1"/>
</dbReference>
<feature type="transmembrane region" description="Helical" evidence="1">
    <location>
        <begin position="20"/>
        <end position="39"/>
    </location>
</feature>
<dbReference type="GO" id="GO:0005886">
    <property type="term" value="C:plasma membrane"/>
    <property type="evidence" value="ECO:0007669"/>
    <property type="project" value="TreeGrafter"/>
</dbReference>
<name>A0A419W4V8_9BACT</name>
<dbReference type="InterPro" id="IPR005325">
    <property type="entry name" value="DUF308_memb"/>
</dbReference>
<feature type="transmembrane region" description="Helical" evidence="1">
    <location>
        <begin position="138"/>
        <end position="157"/>
    </location>
</feature>
<proteinExistence type="predicted"/>
<keyword evidence="3" id="KW-1185">Reference proteome</keyword>
<dbReference type="AlphaFoldDB" id="A0A419W4V8"/>
<keyword evidence="1" id="KW-0472">Membrane</keyword>
<dbReference type="EMBL" id="RAPN01000001">
    <property type="protein sequence ID" value="RKD90460.1"/>
    <property type="molecule type" value="Genomic_DNA"/>
</dbReference>
<dbReference type="Proteomes" id="UP000283387">
    <property type="component" value="Unassembled WGS sequence"/>
</dbReference>
<keyword evidence="1" id="KW-0812">Transmembrane</keyword>
<dbReference type="InterPro" id="IPR052712">
    <property type="entry name" value="Acid_resist_chaperone_HdeD"/>
</dbReference>
<dbReference type="Pfam" id="PF03729">
    <property type="entry name" value="DUF308"/>
    <property type="match status" value="3"/>
</dbReference>
<sequence>MNQINQNSAKQAADGMRKLIMVQGVVLLVVGLILLLFPAASLTTLVFILGVYWLIEGLATVYSAFQQRSHNRHWWWSLISGGLGILAGFIVLAKPGSSTVFTTSFLVSLLGFIAIINGVSALLTANQLKKRQQNGKTYLWRGIFALILGILLIAAPFSSALVIVKIIGIFLILAGLVTIAMARQLKLKASRFA</sequence>
<feature type="transmembrane region" description="Helical" evidence="1">
    <location>
        <begin position="105"/>
        <end position="126"/>
    </location>
</feature>
<dbReference type="OrthoDB" id="7059775at2"/>
<keyword evidence="1" id="KW-1133">Transmembrane helix</keyword>
<organism evidence="2 3">
    <name type="scientific">Mangrovibacterium diazotrophicum</name>
    <dbReference type="NCBI Taxonomy" id="1261403"/>
    <lineage>
        <taxon>Bacteria</taxon>
        <taxon>Pseudomonadati</taxon>
        <taxon>Bacteroidota</taxon>
        <taxon>Bacteroidia</taxon>
        <taxon>Marinilabiliales</taxon>
        <taxon>Prolixibacteraceae</taxon>
        <taxon>Mangrovibacterium</taxon>
    </lineage>
</organism>
<feature type="transmembrane region" description="Helical" evidence="1">
    <location>
        <begin position="74"/>
        <end position="93"/>
    </location>
</feature>
<accession>A0A419W4V8</accession>
<feature type="transmembrane region" description="Helical" evidence="1">
    <location>
        <begin position="163"/>
        <end position="182"/>
    </location>
</feature>
<evidence type="ECO:0000313" key="2">
    <source>
        <dbReference type="EMBL" id="RKD90460.1"/>
    </source>
</evidence>